<evidence type="ECO:0000313" key="2">
    <source>
        <dbReference type="EMBL" id="CAG8735906.1"/>
    </source>
</evidence>
<comment type="caution">
    <text evidence="2">The sequence shown here is derived from an EMBL/GenBank/DDBJ whole genome shotgun (WGS) entry which is preliminary data.</text>
</comment>
<accession>A0ABN7V6C7</accession>
<organism evidence="2 3">
    <name type="scientific">Gigaspora margarita</name>
    <dbReference type="NCBI Taxonomy" id="4874"/>
    <lineage>
        <taxon>Eukaryota</taxon>
        <taxon>Fungi</taxon>
        <taxon>Fungi incertae sedis</taxon>
        <taxon>Mucoromycota</taxon>
        <taxon>Glomeromycotina</taxon>
        <taxon>Glomeromycetes</taxon>
        <taxon>Diversisporales</taxon>
        <taxon>Gigasporaceae</taxon>
        <taxon>Gigaspora</taxon>
    </lineage>
</organism>
<name>A0ABN7V6C7_GIGMA</name>
<dbReference type="EMBL" id="CAJVQB010010023">
    <property type="protein sequence ID" value="CAG8735906.1"/>
    <property type="molecule type" value="Genomic_DNA"/>
</dbReference>
<feature type="compositionally biased region" description="Basic residues" evidence="1">
    <location>
        <begin position="19"/>
        <end position="35"/>
    </location>
</feature>
<evidence type="ECO:0000256" key="1">
    <source>
        <dbReference type="SAM" id="MobiDB-lite"/>
    </source>
</evidence>
<evidence type="ECO:0000313" key="3">
    <source>
        <dbReference type="Proteomes" id="UP000789901"/>
    </source>
</evidence>
<sequence length="50" mass="5735">MPSQAATTKRLKFDELNRKSVKVSTRTRHKHKKKPIILTNGASNKETKET</sequence>
<feature type="region of interest" description="Disordered" evidence="1">
    <location>
        <begin position="1"/>
        <end position="50"/>
    </location>
</feature>
<dbReference type="Proteomes" id="UP000789901">
    <property type="component" value="Unassembled WGS sequence"/>
</dbReference>
<gene>
    <name evidence="2" type="ORF">GMARGA_LOCUS14853</name>
</gene>
<protein>
    <submittedName>
        <fullName evidence="2">17321_t:CDS:1</fullName>
    </submittedName>
</protein>
<reference evidence="2 3" key="1">
    <citation type="submission" date="2021-06" db="EMBL/GenBank/DDBJ databases">
        <authorList>
            <person name="Kallberg Y."/>
            <person name="Tangrot J."/>
            <person name="Rosling A."/>
        </authorList>
    </citation>
    <scope>NUCLEOTIDE SEQUENCE [LARGE SCALE GENOMIC DNA]</scope>
    <source>
        <strain evidence="2 3">120-4 pot B 10/14</strain>
    </source>
</reference>
<proteinExistence type="predicted"/>
<keyword evidence="3" id="KW-1185">Reference proteome</keyword>